<organism evidence="3 4">
    <name type="scientific">Dermatophagoides pteronyssinus</name>
    <name type="common">European house dust mite</name>
    <dbReference type="NCBI Taxonomy" id="6956"/>
    <lineage>
        <taxon>Eukaryota</taxon>
        <taxon>Metazoa</taxon>
        <taxon>Ecdysozoa</taxon>
        <taxon>Arthropoda</taxon>
        <taxon>Chelicerata</taxon>
        <taxon>Arachnida</taxon>
        <taxon>Acari</taxon>
        <taxon>Acariformes</taxon>
        <taxon>Sarcoptiformes</taxon>
        <taxon>Astigmata</taxon>
        <taxon>Psoroptidia</taxon>
        <taxon>Analgoidea</taxon>
        <taxon>Pyroglyphidae</taxon>
        <taxon>Dermatophagoidinae</taxon>
        <taxon>Dermatophagoides</taxon>
    </lineage>
</organism>
<feature type="region of interest" description="Disordered" evidence="1">
    <location>
        <begin position="65"/>
        <end position="87"/>
    </location>
</feature>
<name>A0ABQ8JQQ3_DERPT</name>
<gene>
    <name evidence="3" type="ORF">DERP_009163</name>
</gene>
<feature type="compositionally biased region" description="Pro residues" evidence="1">
    <location>
        <begin position="65"/>
        <end position="78"/>
    </location>
</feature>
<dbReference type="Proteomes" id="UP000887458">
    <property type="component" value="Unassembled WGS sequence"/>
</dbReference>
<keyword evidence="2" id="KW-0812">Transmembrane</keyword>
<feature type="transmembrane region" description="Helical" evidence="2">
    <location>
        <begin position="7"/>
        <end position="27"/>
    </location>
</feature>
<feature type="non-terminal residue" evidence="3">
    <location>
        <position position="1"/>
    </location>
</feature>
<evidence type="ECO:0000256" key="1">
    <source>
        <dbReference type="SAM" id="MobiDB-lite"/>
    </source>
</evidence>
<proteinExistence type="predicted"/>
<evidence type="ECO:0000313" key="3">
    <source>
        <dbReference type="EMBL" id="KAH9424940.1"/>
    </source>
</evidence>
<sequence>PMAIYRFICIYLNVLQCSATLCMMMMMKLEVLAKFDPIRFISSAAIEYRRKTQLVGNPSNHVWPVFPPSPPPPPPPPSNRSLNATHV</sequence>
<keyword evidence="2" id="KW-0472">Membrane</keyword>
<accession>A0ABQ8JQQ3</accession>
<evidence type="ECO:0000256" key="2">
    <source>
        <dbReference type="SAM" id="Phobius"/>
    </source>
</evidence>
<reference evidence="3 4" key="2">
    <citation type="journal article" date="2022" name="Mol. Biol. Evol.">
        <title>Comparative Genomics Reveals Insights into the Divergent Evolution of Astigmatic Mites and Household Pest Adaptations.</title>
        <authorList>
            <person name="Xiong Q."/>
            <person name="Wan A.T."/>
            <person name="Liu X."/>
            <person name="Fung C.S."/>
            <person name="Xiao X."/>
            <person name="Malainual N."/>
            <person name="Hou J."/>
            <person name="Wang L."/>
            <person name="Wang M."/>
            <person name="Yang K.Y."/>
            <person name="Cui Y."/>
            <person name="Leung E.L."/>
            <person name="Nong W."/>
            <person name="Shin S.K."/>
            <person name="Au S.W."/>
            <person name="Jeong K.Y."/>
            <person name="Chew F.T."/>
            <person name="Hui J.H."/>
            <person name="Leung T.F."/>
            <person name="Tungtrongchitr A."/>
            <person name="Zhong N."/>
            <person name="Liu Z."/>
            <person name="Tsui S.K."/>
        </authorList>
    </citation>
    <scope>NUCLEOTIDE SEQUENCE [LARGE SCALE GENOMIC DNA]</scope>
    <source>
        <strain evidence="3">Derp</strain>
    </source>
</reference>
<evidence type="ECO:0000313" key="4">
    <source>
        <dbReference type="Proteomes" id="UP000887458"/>
    </source>
</evidence>
<reference evidence="3 4" key="1">
    <citation type="journal article" date="2018" name="J. Allergy Clin. Immunol.">
        <title>High-quality assembly of Dermatophagoides pteronyssinus genome and transcriptome reveals a wide range of novel allergens.</title>
        <authorList>
            <person name="Liu X.Y."/>
            <person name="Yang K.Y."/>
            <person name="Wang M.Q."/>
            <person name="Kwok J.S."/>
            <person name="Zeng X."/>
            <person name="Yang Z."/>
            <person name="Xiao X.J."/>
            <person name="Lau C.P."/>
            <person name="Li Y."/>
            <person name="Huang Z.M."/>
            <person name="Ba J.G."/>
            <person name="Yim A.K."/>
            <person name="Ouyang C.Y."/>
            <person name="Ngai S.M."/>
            <person name="Chan T.F."/>
            <person name="Leung E.L."/>
            <person name="Liu L."/>
            <person name="Liu Z.G."/>
            <person name="Tsui S.K."/>
        </authorList>
    </citation>
    <scope>NUCLEOTIDE SEQUENCE [LARGE SCALE GENOMIC DNA]</scope>
    <source>
        <strain evidence="3">Derp</strain>
    </source>
</reference>
<keyword evidence="4" id="KW-1185">Reference proteome</keyword>
<protein>
    <submittedName>
        <fullName evidence="3">Uncharacterized protein</fullName>
    </submittedName>
</protein>
<comment type="caution">
    <text evidence="3">The sequence shown here is derived from an EMBL/GenBank/DDBJ whole genome shotgun (WGS) entry which is preliminary data.</text>
</comment>
<keyword evidence="2" id="KW-1133">Transmembrane helix</keyword>
<dbReference type="EMBL" id="NJHN03000024">
    <property type="protein sequence ID" value="KAH9424940.1"/>
    <property type="molecule type" value="Genomic_DNA"/>
</dbReference>